<gene>
    <name evidence="1" type="ORF">LZ536_09365</name>
</gene>
<organism evidence="1 2">
    <name type="scientific">Sphingomonas alba</name>
    <dbReference type="NCBI Taxonomy" id="2908208"/>
    <lineage>
        <taxon>Bacteria</taxon>
        <taxon>Pseudomonadati</taxon>
        <taxon>Pseudomonadota</taxon>
        <taxon>Alphaproteobacteria</taxon>
        <taxon>Sphingomonadales</taxon>
        <taxon>Sphingomonadaceae</taxon>
        <taxon>Sphingomonas</taxon>
    </lineage>
</organism>
<evidence type="ECO:0008006" key="3">
    <source>
        <dbReference type="Google" id="ProtNLM"/>
    </source>
</evidence>
<evidence type="ECO:0000313" key="1">
    <source>
        <dbReference type="EMBL" id="MCL6684105.1"/>
    </source>
</evidence>
<comment type="caution">
    <text evidence="1">The sequence shown here is derived from an EMBL/GenBank/DDBJ whole genome shotgun (WGS) entry which is preliminary data.</text>
</comment>
<accession>A0ABT0RNL3</accession>
<name>A0ABT0RNL3_9SPHN</name>
<dbReference type="EMBL" id="JAMGBD010000001">
    <property type="protein sequence ID" value="MCL6684105.1"/>
    <property type="molecule type" value="Genomic_DNA"/>
</dbReference>
<protein>
    <recommendedName>
        <fullName evidence="3">50S ribosomal protein L29</fullName>
    </recommendedName>
</protein>
<keyword evidence="2" id="KW-1185">Reference proteome</keyword>
<dbReference type="Proteomes" id="UP001165363">
    <property type="component" value="Unassembled WGS sequence"/>
</dbReference>
<proteinExistence type="predicted"/>
<dbReference type="RefSeq" id="WP_249848402.1">
    <property type="nucleotide sequence ID" value="NZ_JAMGBD010000001.1"/>
</dbReference>
<sequence>MTDADRLDALRIELQQLRAEIALNLPRSHTDLRLVRREHEVARRIDLLTRKIRDETGG</sequence>
<reference evidence="1" key="1">
    <citation type="submission" date="2022-05" db="EMBL/GenBank/DDBJ databases">
        <authorList>
            <person name="Jo J.-H."/>
            <person name="Im W.-T."/>
        </authorList>
    </citation>
    <scope>NUCLEOTIDE SEQUENCE</scope>
    <source>
        <strain evidence="1">SE158</strain>
    </source>
</reference>
<evidence type="ECO:0000313" key="2">
    <source>
        <dbReference type="Proteomes" id="UP001165363"/>
    </source>
</evidence>